<evidence type="ECO:0000313" key="2">
    <source>
        <dbReference type="EMBL" id="CAD8991695.1"/>
    </source>
</evidence>
<organism evidence="2">
    <name type="scientific">Eutreptiella gymnastica</name>
    <dbReference type="NCBI Taxonomy" id="73025"/>
    <lineage>
        <taxon>Eukaryota</taxon>
        <taxon>Discoba</taxon>
        <taxon>Euglenozoa</taxon>
        <taxon>Euglenida</taxon>
        <taxon>Spirocuta</taxon>
        <taxon>Euglenophyceae</taxon>
        <taxon>Eutreptiales</taxon>
        <taxon>Eutreptiaceae</taxon>
        <taxon>Eutreptiella</taxon>
    </lineage>
</organism>
<gene>
    <name evidence="2" type="ORF">EGYM00392_LOCUS2738</name>
</gene>
<name>A0A7S1HUS1_9EUGL</name>
<reference evidence="2" key="1">
    <citation type="submission" date="2021-01" db="EMBL/GenBank/DDBJ databases">
        <authorList>
            <person name="Corre E."/>
            <person name="Pelletier E."/>
            <person name="Niang G."/>
            <person name="Scheremetjew M."/>
            <person name="Finn R."/>
            <person name="Kale V."/>
            <person name="Holt S."/>
            <person name="Cochrane G."/>
            <person name="Meng A."/>
            <person name="Brown T."/>
            <person name="Cohen L."/>
        </authorList>
    </citation>
    <scope>NUCLEOTIDE SEQUENCE</scope>
    <source>
        <strain evidence="2">NIES-381</strain>
    </source>
</reference>
<feature type="region of interest" description="Disordered" evidence="1">
    <location>
        <begin position="1"/>
        <end position="102"/>
    </location>
</feature>
<sequence>MVDPSSPSKANGCGEDHGGSGPRRYPANQTPPPRANLCGAPQSNSTPLPCTVDSPDQCQSRGLSSGHVAPGPRAPASPHLQLGVGVSAKGCTPHPWNKEGPP</sequence>
<dbReference type="EMBL" id="HBGA01007585">
    <property type="protein sequence ID" value="CAD8991695.1"/>
    <property type="molecule type" value="Transcribed_RNA"/>
</dbReference>
<accession>A0A7S1HUS1</accession>
<protein>
    <submittedName>
        <fullName evidence="2">Uncharacterized protein</fullName>
    </submittedName>
</protein>
<evidence type="ECO:0000256" key="1">
    <source>
        <dbReference type="SAM" id="MobiDB-lite"/>
    </source>
</evidence>
<dbReference type="AlphaFoldDB" id="A0A7S1HUS1"/>
<proteinExistence type="predicted"/>
<feature type="compositionally biased region" description="Polar residues" evidence="1">
    <location>
        <begin position="41"/>
        <end position="63"/>
    </location>
</feature>